<dbReference type="PROSITE" id="PS50075">
    <property type="entry name" value="CARRIER"/>
    <property type="match status" value="1"/>
</dbReference>
<dbReference type="OrthoDB" id="9765680at2"/>
<dbReference type="InterPro" id="IPR009081">
    <property type="entry name" value="PP-bd_ACP"/>
</dbReference>
<dbReference type="CDD" id="cd05235">
    <property type="entry name" value="SDR_e1"/>
    <property type="match status" value="1"/>
</dbReference>
<dbReference type="InterPro" id="IPR010080">
    <property type="entry name" value="Thioester_reductase-like_dom"/>
</dbReference>
<evidence type="ECO:0000256" key="4">
    <source>
        <dbReference type="ARBA" id="ARBA00023194"/>
    </source>
</evidence>
<accession>A0A2W0CJF8</accession>
<dbReference type="PRINTS" id="PR00154">
    <property type="entry name" value="AMPBINDING"/>
</dbReference>
<dbReference type="PANTHER" id="PTHR44845:SF7">
    <property type="entry name" value="PLIPASTATIN SYNTHASE SUBUNIT D"/>
    <property type="match status" value="1"/>
</dbReference>
<dbReference type="InterPro" id="IPR036736">
    <property type="entry name" value="ACP-like_sf"/>
</dbReference>
<dbReference type="Pfam" id="PF00501">
    <property type="entry name" value="AMP-binding"/>
    <property type="match status" value="1"/>
</dbReference>
<dbReference type="SUPFAM" id="SSF51735">
    <property type="entry name" value="NAD(P)-binding Rossmann-fold domains"/>
    <property type="match status" value="1"/>
</dbReference>
<dbReference type="RefSeq" id="WP_110759364.1">
    <property type="nucleotide sequence ID" value="NZ_PRLG01000020.1"/>
</dbReference>
<evidence type="ECO:0000256" key="1">
    <source>
        <dbReference type="ARBA" id="ARBA00006432"/>
    </source>
</evidence>
<dbReference type="Gene3D" id="3.30.559.30">
    <property type="entry name" value="Nonribosomal peptide synthetase, condensation domain"/>
    <property type="match status" value="1"/>
</dbReference>
<dbReference type="PROSITE" id="PS00455">
    <property type="entry name" value="AMP_BINDING"/>
    <property type="match status" value="1"/>
</dbReference>
<dbReference type="Proteomes" id="UP000247459">
    <property type="component" value="Unassembled WGS sequence"/>
</dbReference>
<dbReference type="Gene3D" id="3.30.300.30">
    <property type="match status" value="1"/>
</dbReference>
<keyword evidence="3" id="KW-0597">Phosphoprotein</keyword>
<gene>
    <name evidence="6" type="ORF">PIL02S_03074</name>
</gene>
<protein>
    <submittedName>
        <fullName evidence="6">Lichenysin synthetase A</fullName>
    </submittedName>
</protein>
<dbReference type="InterPro" id="IPR036291">
    <property type="entry name" value="NAD(P)-bd_dom_sf"/>
</dbReference>
<dbReference type="InterPro" id="IPR020459">
    <property type="entry name" value="AMP-binding"/>
</dbReference>
<dbReference type="Gene3D" id="1.10.1200.10">
    <property type="entry name" value="ACP-like"/>
    <property type="match status" value="1"/>
</dbReference>
<evidence type="ECO:0000256" key="2">
    <source>
        <dbReference type="ARBA" id="ARBA00022450"/>
    </source>
</evidence>
<name>A0A2W0CJF8_9BACL</name>
<dbReference type="Gene3D" id="3.40.50.720">
    <property type="entry name" value="NAD(P)-binding Rossmann-like Domain"/>
    <property type="match status" value="1"/>
</dbReference>
<dbReference type="SUPFAM" id="SSF52777">
    <property type="entry name" value="CoA-dependent acyltransferases"/>
    <property type="match status" value="1"/>
</dbReference>
<feature type="domain" description="Carrier" evidence="5">
    <location>
        <begin position="741"/>
        <end position="815"/>
    </location>
</feature>
<proteinExistence type="inferred from homology"/>
<dbReference type="Gene3D" id="2.30.38.10">
    <property type="entry name" value="Luciferase, Domain 3"/>
    <property type="match status" value="1"/>
</dbReference>
<dbReference type="Pfam" id="PF00550">
    <property type="entry name" value="PP-binding"/>
    <property type="match status" value="1"/>
</dbReference>
<dbReference type="AlphaFoldDB" id="A0A2W0CJF8"/>
<dbReference type="Pfam" id="PF07993">
    <property type="entry name" value="NAD_binding_4"/>
    <property type="match status" value="1"/>
</dbReference>
<evidence type="ECO:0000313" key="7">
    <source>
        <dbReference type="Proteomes" id="UP000247459"/>
    </source>
</evidence>
<dbReference type="InterPro" id="IPR020845">
    <property type="entry name" value="AMP-binding_CS"/>
</dbReference>
<dbReference type="InterPro" id="IPR006162">
    <property type="entry name" value="Ppantetheine_attach_site"/>
</dbReference>
<dbReference type="PIRSF" id="PIRSF001617">
    <property type="entry name" value="Alpha-AR"/>
    <property type="match status" value="1"/>
</dbReference>
<dbReference type="InterPro" id="IPR045851">
    <property type="entry name" value="AMP-bd_C_sf"/>
</dbReference>
<dbReference type="CDD" id="cd05930">
    <property type="entry name" value="A_NRPS"/>
    <property type="match status" value="1"/>
</dbReference>
<dbReference type="InterPro" id="IPR025110">
    <property type="entry name" value="AMP-bd_C"/>
</dbReference>
<dbReference type="PROSITE" id="PS00012">
    <property type="entry name" value="PHOSPHOPANTETHEINE"/>
    <property type="match status" value="1"/>
</dbReference>
<dbReference type="SUPFAM" id="SSF47336">
    <property type="entry name" value="ACP-like"/>
    <property type="match status" value="1"/>
</dbReference>
<dbReference type="GO" id="GO:0017000">
    <property type="term" value="P:antibiotic biosynthetic process"/>
    <property type="evidence" value="ECO:0007669"/>
    <property type="project" value="UniProtKB-KW"/>
</dbReference>
<dbReference type="FunFam" id="3.40.50.12780:FF:000012">
    <property type="entry name" value="Non-ribosomal peptide synthetase"/>
    <property type="match status" value="1"/>
</dbReference>
<dbReference type="FunFam" id="3.40.50.980:FF:000001">
    <property type="entry name" value="Non-ribosomal peptide synthetase"/>
    <property type="match status" value="1"/>
</dbReference>
<dbReference type="NCBIfam" id="TIGR01733">
    <property type="entry name" value="AA-adenyl-dom"/>
    <property type="match status" value="1"/>
</dbReference>
<dbReference type="PANTHER" id="PTHR44845">
    <property type="entry name" value="CARRIER DOMAIN-CONTAINING PROTEIN"/>
    <property type="match status" value="1"/>
</dbReference>
<dbReference type="InterPro" id="IPR000873">
    <property type="entry name" value="AMP-dep_synth/lig_dom"/>
</dbReference>
<organism evidence="6 7">
    <name type="scientific">Paenibacillus illinoisensis</name>
    <dbReference type="NCBI Taxonomy" id="59845"/>
    <lineage>
        <taxon>Bacteria</taxon>
        <taxon>Bacillati</taxon>
        <taxon>Bacillota</taxon>
        <taxon>Bacilli</taxon>
        <taxon>Bacillales</taxon>
        <taxon>Paenibacillaceae</taxon>
        <taxon>Paenibacillus</taxon>
    </lineage>
</organism>
<evidence type="ECO:0000313" key="6">
    <source>
        <dbReference type="EMBL" id="PYY27958.1"/>
    </source>
</evidence>
<comment type="similarity">
    <text evidence="1">Belongs to the ATP-dependent AMP-binding enzyme family.</text>
</comment>
<dbReference type="InterPro" id="IPR010071">
    <property type="entry name" value="AA_adenyl_dom"/>
</dbReference>
<reference evidence="6 7" key="1">
    <citation type="submission" date="2018-01" db="EMBL/GenBank/DDBJ databases">
        <title>Genome sequence of the PGP bacterium Paenibacillus illinoisensis E3.</title>
        <authorList>
            <person name="Rolli E."/>
            <person name="Marasco R."/>
            <person name="Bessem C."/>
            <person name="Michoud G."/>
            <person name="Gaiarsa S."/>
            <person name="Borin S."/>
            <person name="Daffonchio D."/>
        </authorList>
    </citation>
    <scope>NUCLEOTIDE SEQUENCE [LARGE SCALE GENOMIC DNA]</scope>
    <source>
        <strain evidence="6 7">E3</strain>
    </source>
</reference>
<evidence type="ECO:0000259" key="5">
    <source>
        <dbReference type="PROSITE" id="PS50075"/>
    </source>
</evidence>
<comment type="caution">
    <text evidence="6">The sequence shown here is derived from an EMBL/GenBank/DDBJ whole genome shotgun (WGS) entry which is preliminary data.</text>
</comment>
<dbReference type="InterPro" id="IPR013120">
    <property type="entry name" value="FAR_NAD-bd"/>
</dbReference>
<evidence type="ECO:0000256" key="3">
    <source>
        <dbReference type="ARBA" id="ARBA00022553"/>
    </source>
</evidence>
<dbReference type="EMBL" id="PRLG01000020">
    <property type="protein sequence ID" value="PYY27958.1"/>
    <property type="molecule type" value="Genomic_DNA"/>
</dbReference>
<dbReference type="Gene3D" id="3.40.50.980">
    <property type="match status" value="2"/>
</dbReference>
<dbReference type="NCBIfam" id="TIGR01746">
    <property type="entry name" value="Thioester-redct"/>
    <property type="match status" value="1"/>
</dbReference>
<keyword evidence="2" id="KW-0596">Phosphopantetheine</keyword>
<dbReference type="SUPFAM" id="SSF56801">
    <property type="entry name" value="Acetyl-CoA synthetase-like"/>
    <property type="match status" value="1"/>
</dbReference>
<keyword evidence="4" id="KW-0045">Antibiotic biosynthesis</keyword>
<sequence>MIDHHSSSSQTVESELPVLQIPLDFGRRQQSFSYESAHIQLQPTQSRELTQKYGSTSIYNALLSAYAALLFRLSGEQELGIGTLDPDRSASVLLLQVHGKMSFRELIRQVTLLQEKEDSMQPGAYPETLFMFNSVQLPQAPQVLNWSIREEQNVYTLDLFFDASLLKEATVMRYAEYYQTLLLSMIRDEDVTIGSVDILSASDRTLYREMNDTCVSEPEYQTIHGWFEATAAEYPDSPAITSPFGRYSYRELNERANQVARVLLSNGLQKGEFVSIFMERSLETIISLLGILKAGGVYVPIDPEHPQERNSYIVEDTASSFVLTKESSLAEASRLFSGIPTVRQILAVDGRLAGFAASNPNLDIQADDLAYIIYTSGSTGKPKGALVAHRGVVNLGSVVQRDCDIQAGDVLTQFATYSFDASVWDTIGALFYGAELYLLSAEERVSVEEFATAIERTGTTIITILPTIFFNQLASYLSDEGFHKLAKVKIITVAGEALYGEQVRAFQRKFGNQIDIVNVYGPTECTVATTTHRISEEVPDHVANIPIGKPIHNYKVYIVNEEQQLCPVGVPGEVYIATPALAKGYLNQPERTEQAFIDNPFAIDEKIYKSGDIAKLLDTGLLEYVGRSDSQLKIRGHRIEIGEIEDHFARLEGIQDVVVIPKKESDGQNMLVGYFTSKDGTTLSVDQIKAELADKLPSYFVPKWICQLDEMPIAPTGKIHRKAMVSFPNEERHENRPDRVMPETETEAIIFNAWKEILGHSDFGIEDSFFTIGGDSLRVIHVLVILKPHYPQLKIADFFAEKTIRSLALRVQSLAEITEQTAPSGEQTGVMTLLAEHPVELASQLGYPEILNPEHVLLTGATGYLGSHVLQQLLLHSDVTIHTLVRRPSDGNTAMQRLSKVMEGYFGPEISGLLASRVEIIEGDLEKPNLGLTAEQTSKVQARIDRVIHCAADVRHFGDAEQFAKTNVEGTVALLNLVRSKPGASFHHVSTMGIPEDLALSGQWESSLQYDRFPADLHVENLYSDSKLEAEKVLMLAAEEGVPVSIYRAGNLTCHSETGRFQSNIDSNAFYRMIKAMLLLGKAPAAEWLVDFTPIDYASQAIVHLALRDDTAGRVFHICNPESIRYDSLIASINRAGYEVETLPFDEYTSWLFDSSISKDPEALQLAIAQLEGDGAKDSAYVYACPVTTAYVEPAGIHCAKADDSFISSMLQYAVNIGYFPAANQQQLDSSTSHIVE</sequence>
<dbReference type="Pfam" id="PF13193">
    <property type="entry name" value="AMP-binding_C"/>
    <property type="match status" value="1"/>
</dbReference>